<dbReference type="Proteomes" id="UP000886750">
    <property type="component" value="Unassembled WGS sequence"/>
</dbReference>
<keyword evidence="2" id="KW-0472">Membrane</keyword>
<feature type="transmembrane region" description="Helical" evidence="2">
    <location>
        <begin position="42"/>
        <end position="66"/>
    </location>
</feature>
<sequence length="116" mass="13051">MQEQERKYAESLRRRYGEKSASENKMEKLRKLDAAVRRPAEIFAYSFGIIGALVLGVGMCLAMEVFADLMPLGIVIGIAGIAIVSVNYFLYRAILNSRRKKHAKEILSLSDELLND</sequence>
<accession>A0A9D1ZXB7</accession>
<name>A0A9D1ZXB7_9FIRM</name>
<comment type="caution">
    <text evidence="3">The sequence shown here is derived from an EMBL/GenBank/DDBJ whole genome shotgun (WGS) entry which is preliminary data.</text>
</comment>
<reference evidence="3" key="1">
    <citation type="journal article" date="2021" name="PeerJ">
        <title>Extensive microbial diversity within the chicken gut microbiome revealed by metagenomics and culture.</title>
        <authorList>
            <person name="Gilroy R."/>
            <person name="Ravi A."/>
            <person name="Getino M."/>
            <person name="Pursley I."/>
            <person name="Horton D.L."/>
            <person name="Alikhan N.F."/>
            <person name="Baker D."/>
            <person name="Gharbi K."/>
            <person name="Hall N."/>
            <person name="Watson M."/>
            <person name="Adriaenssens E.M."/>
            <person name="Foster-Nyarko E."/>
            <person name="Jarju S."/>
            <person name="Secka A."/>
            <person name="Antonio M."/>
            <person name="Oren A."/>
            <person name="Chaudhuri R.R."/>
            <person name="La Ragione R."/>
            <person name="Hildebrand F."/>
            <person name="Pallen M.J."/>
        </authorList>
    </citation>
    <scope>NUCLEOTIDE SEQUENCE</scope>
    <source>
        <strain evidence="3">1345</strain>
    </source>
</reference>
<evidence type="ECO:0000256" key="2">
    <source>
        <dbReference type="SAM" id="Phobius"/>
    </source>
</evidence>
<feature type="transmembrane region" description="Helical" evidence="2">
    <location>
        <begin position="72"/>
        <end position="91"/>
    </location>
</feature>
<dbReference type="AlphaFoldDB" id="A0A9D1ZXB7"/>
<reference evidence="3" key="2">
    <citation type="submission" date="2021-04" db="EMBL/GenBank/DDBJ databases">
        <authorList>
            <person name="Gilroy R."/>
        </authorList>
    </citation>
    <scope>NUCLEOTIDE SEQUENCE</scope>
    <source>
        <strain evidence="3">1345</strain>
    </source>
</reference>
<gene>
    <name evidence="3" type="ORF">H9729_05790</name>
</gene>
<dbReference type="EMBL" id="DXCQ01000053">
    <property type="protein sequence ID" value="HIY97183.1"/>
    <property type="molecule type" value="Genomic_DNA"/>
</dbReference>
<keyword evidence="2" id="KW-0812">Transmembrane</keyword>
<keyword evidence="2" id="KW-1133">Transmembrane helix</keyword>
<evidence type="ECO:0000256" key="1">
    <source>
        <dbReference type="SAM" id="MobiDB-lite"/>
    </source>
</evidence>
<evidence type="ECO:0000313" key="3">
    <source>
        <dbReference type="EMBL" id="HIY97183.1"/>
    </source>
</evidence>
<protein>
    <submittedName>
        <fullName evidence="3">Uncharacterized protein</fullName>
    </submittedName>
</protein>
<organism evidence="3 4">
    <name type="scientific">Candidatus Borkfalkia excrementigallinarum</name>
    <dbReference type="NCBI Taxonomy" id="2838506"/>
    <lineage>
        <taxon>Bacteria</taxon>
        <taxon>Bacillati</taxon>
        <taxon>Bacillota</taxon>
        <taxon>Clostridia</taxon>
        <taxon>Christensenellales</taxon>
        <taxon>Christensenellaceae</taxon>
        <taxon>Candidatus Borkfalkia</taxon>
    </lineage>
</organism>
<proteinExistence type="predicted"/>
<evidence type="ECO:0000313" key="4">
    <source>
        <dbReference type="Proteomes" id="UP000886750"/>
    </source>
</evidence>
<feature type="region of interest" description="Disordered" evidence="1">
    <location>
        <begin position="1"/>
        <end position="25"/>
    </location>
</feature>